<dbReference type="Pfam" id="PF00550">
    <property type="entry name" value="PP-binding"/>
    <property type="match status" value="1"/>
</dbReference>
<dbReference type="GO" id="GO:0043041">
    <property type="term" value="P:amino acid activation for nonribosomal peptide biosynthetic process"/>
    <property type="evidence" value="ECO:0007669"/>
    <property type="project" value="TreeGrafter"/>
</dbReference>
<keyword evidence="2" id="KW-0596">Phosphopantetheine</keyword>
<dbReference type="RefSeq" id="WP_182889730.1">
    <property type="nucleotide sequence ID" value="NZ_JACGZW010000002.1"/>
</dbReference>
<accession>A0A7W3Z9E1</accession>
<dbReference type="Gene3D" id="3.30.300.30">
    <property type="match status" value="1"/>
</dbReference>
<dbReference type="GO" id="GO:0005737">
    <property type="term" value="C:cytoplasm"/>
    <property type="evidence" value="ECO:0007669"/>
    <property type="project" value="TreeGrafter"/>
</dbReference>
<dbReference type="InterPro" id="IPR000873">
    <property type="entry name" value="AMP-dep_synth/lig_dom"/>
</dbReference>
<protein>
    <submittedName>
        <fullName evidence="5">Amino acid adenylation domain-containing protein</fullName>
    </submittedName>
</protein>
<dbReference type="Pfam" id="PF13193">
    <property type="entry name" value="AMP-binding_C"/>
    <property type="match status" value="1"/>
</dbReference>
<dbReference type="InterPro" id="IPR036736">
    <property type="entry name" value="ACP-like_sf"/>
</dbReference>
<dbReference type="InterPro" id="IPR020845">
    <property type="entry name" value="AMP-binding_CS"/>
</dbReference>
<dbReference type="Proteomes" id="UP000526734">
    <property type="component" value="Unassembled WGS sequence"/>
</dbReference>
<dbReference type="Gene3D" id="3.30.559.10">
    <property type="entry name" value="Chloramphenicol acetyltransferase-like domain"/>
    <property type="match status" value="1"/>
</dbReference>
<name>A0A7W3Z9E1_9PSEU</name>
<evidence type="ECO:0000256" key="3">
    <source>
        <dbReference type="ARBA" id="ARBA00022553"/>
    </source>
</evidence>
<gene>
    <name evidence="5" type="ORF">H4281_05205</name>
</gene>
<evidence type="ECO:0000313" key="5">
    <source>
        <dbReference type="EMBL" id="MBB1152518.1"/>
    </source>
</evidence>
<keyword evidence="3" id="KW-0597">Phosphoprotein</keyword>
<dbReference type="PROSITE" id="PS00455">
    <property type="entry name" value="AMP_BINDING"/>
    <property type="match status" value="1"/>
</dbReference>
<comment type="caution">
    <text evidence="5">The sequence shown here is derived from an EMBL/GenBank/DDBJ whole genome shotgun (WGS) entry which is preliminary data.</text>
</comment>
<dbReference type="PANTHER" id="PTHR45527">
    <property type="entry name" value="NONRIBOSOMAL PEPTIDE SYNTHETASE"/>
    <property type="match status" value="1"/>
</dbReference>
<dbReference type="InterPro" id="IPR010071">
    <property type="entry name" value="AA_adenyl_dom"/>
</dbReference>
<dbReference type="InterPro" id="IPR042099">
    <property type="entry name" value="ANL_N_sf"/>
</dbReference>
<dbReference type="InterPro" id="IPR025110">
    <property type="entry name" value="AMP-bd_C"/>
</dbReference>
<dbReference type="InterPro" id="IPR045851">
    <property type="entry name" value="AMP-bd_C_sf"/>
</dbReference>
<dbReference type="PROSITE" id="PS50075">
    <property type="entry name" value="CARRIER"/>
    <property type="match status" value="1"/>
</dbReference>
<dbReference type="Gene3D" id="3.40.50.12780">
    <property type="entry name" value="N-terminal domain of ligase-like"/>
    <property type="match status" value="1"/>
</dbReference>
<dbReference type="InterPro" id="IPR009081">
    <property type="entry name" value="PP-bd_ACP"/>
</dbReference>
<dbReference type="GO" id="GO:0044550">
    <property type="term" value="P:secondary metabolite biosynthetic process"/>
    <property type="evidence" value="ECO:0007669"/>
    <property type="project" value="TreeGrafter"/>
</dbReference>
<dbReference type="CDD" id="cd05930">
    <property type="entry name" value="A_NRPS"/>
    <property type="match status" value="1"/>
</dbReference>
<keyword evidence="6" id="KW-1185">Reference proteome</keyword>
<dbReference type="SUPFAM" id="SSF47336">
    <property type="entry name" value="ACP-like"/>
    <property type="match status" value="1"/>
</dbReference>
<organism evidence="5 6">
    <name type="scientific">Amycolatopsis dendrobii</name>
    <dbReference type="NCBI Taxonomy" id="2760662"/>
    <lineage>
        <taxon>Bacteria</taxon>
        <taxon>Bacillati</taxon>
        <taxon>Actinomycetota</taxon>
        <taxon>Actinomycetes</taxon>
        <taxon>Pseudonocardiales</taxon>
        <taxon>Pseudonocardiaceae</taxon>
        <taxon>Amycolatopsis</taxon>
    </lineage>
</organism>
<dbReference type="GO" id="GO:0031177">
    <property type="term" value="F:phosphopantetheine binding"/>
    <property type="evidence" value="ECO:0007669"/>
    <property type="project" value="TreeGrafter"/>
</dbReference>
<dbReference type="NCBIfam" id="TIGR01733">
    <property type="entry name" value="AA-adenyl-dom"/>
    <property type="match status" value="1"/>
</dbReference>
<evidence type="ECO:0000256" key="2">
    <source>
        <dbReference type="ARBA" id="ARBA00022450"/>
    </source>
</evidence>
<dbReference type="EMBL" id="JACGZW010000002">
    <property type="protein sequence ID" value="MBB1152518.1"/>
    <property type="molecule type" value="Genomic_DNA"/>
</dbReference>
<proteinExistence type="predicted"/>
<dbReference type="Pfam" id="PF00501">
    <property type="entry name" value="AMP-binding"/>
    <property type="match status" value="1"/>
</dbReference>
<dbReference type="InterPro" id="IPR023213">
    <property type="entry name" value="CAT-like_dom_sf"/>
</dbReference>
<evidence type="ECO:0000313" key="6">
    <source>
        <dbReference type="Proteomes" id="UP000526734"/>
    </source>
</evidence>
<dbReference type="PROSITE" id="PS00012">
    <property type="entry name" value="PHOSPHOPANTETHEINE"/>
    <property type="match status" value="1"/>
</dbReference>
<dbReference type="SUPFAM" id="SSF52777">
    <property type="entry name" value="CoA-dependent acyltransferases"/>
    <property type="match status" value="1"/>
</dbReference>
<comment type="cofactor">
    <cofactor evidence="1">
        <name>pantetheine 4'-phosphate</name>
        <dbReference type="ChEBI" id="CHEBI:47942"/>
    </cofactor>
</comment>
<evidence type="ECO:0000259" key="4">
    <source>
        <dbReference type="PROSITE" id="PS50075"/>
    </source>
</evidence>
<dbReference type="InterPro" id="IPR006162">
    <property type="entry name" value="Ppantetheine_attach_site"/>
</dbReference>
<dbReference type="PANTHER" id="PTHR45527:SF1">
    <property type="entry name" value="FATTY ACID SYNTHASE"/>
    <property type="match status" value="1"/>
</dbReference>
<reference evidence="5 6" key="1">
    <citation type="submission" date="2020-08" db="EMBL/GenBank/DDBJ databases">
        <title>Amycolatopsis sp. nov. DR6-1 isolated from Dendrobium heterocarpum.</title>
        <authorList>
            <person name="Tedsree N."/>
            <person name="Kuncharoen N."/>
            <person name="Likhitwitayawuid K."/>
            <person name="Tanasupawat S."/>
        </authorList>
    </citation>
    <scope>NUCLEOTIDE SEQUENCE [LARGE SCALE GENOMIC DNA]</scope>
    <source>
        <strain evidence="5 6">DR6-1</strain>
    </source>
</reference>
<dbReference type="AlphaFoldDB" id="A0A7W3Z9E1"/>
<feature type="domain" description="Carrier" evidence="4">
    <location>
        <begin position="910"/>
        <end position="993"/>
    </location>
</feature>
<dbReference type="Gene3D" id="1.10.1200.10">
    <property type="entry name" value="ACP-like"/>
    <property type="match status" value="1"/>
</dbReference>
<dbReference type="SUPFAM" id="SSF56801">
    <property type="entry name" value="Acetyl-CoA synthetase-like"/>
    <property type="match status" value="1"/>
</dbReference>
<sequence>MAVSEVFTRPISPLEWMRLASPPDSMAIQIVVEGAGSLDVERLRHAVAVAGDACPGARLVRRGRRWVDSGIAPEVRVVAGHAADVPDLINSPALARPLRGDRGRPMTEVVLFPGPTPTMVFRTHHALMDGRGALTWVAEVFAALRGEQGRPAVDAVTEADLLAQAGVEPQPPARRFVDVVLESRAAASRRTGVRLRRSVTGNHPALVAKITEALVRQHDADELICLIPVDLRRHRPQARLTANLSGGLTLPISASMTWQQIHQRLLLALSRNEELASLPTSKAAASILRLPLGLHRATGQLADATLSRRGQAPWHFAITHLGQVELAEFSTADFQARTVYSAPWRGLLVPPTISIIECDRHTEIVLSMDDDPALTARGEQLLDGIVDRLAPPESRLSGGTPDPRYEQGTLVSLFRAAVAAHPDSIALSTDDSEVTFAELDLRVTAVAAELRRRGVRTGDVVGVLAGRSIAAIAAIFGILRAGAAFLPLDTEHPDARLASVLTAAAARVCVVERAHAGRPAVPAGCAALVLEDLPTTTEETVEIAVAPEDLAAVFYTSGSTGRPKGVELEHRNLAGYAGWAIEALGIDADCCFAMFSSLAYVGPYTAVFLPLFAGGRIELATGEPNHVTLRRLLRERGVNCLKVTPSHLELINRLDVRAEGIRLVVFGGERLRSSVAARAQEIFGPECRIFNADGLTEMSGGCTLHRYDPDLDDPARSVPIGRPVRGTVITLHDPNGVAVPEGEVGEMYFAGIQLCRGYHDRPELNKERFVQLADGTRAYRSGDLARMLPGGELEHMGRIDDQIKILGHRIEPTEVAGALEKHDAVVQALVVPHTRDTGHEQTTLCGYVVLSRPVPSAELIAHAASLLPRHLVPSVVLTMAEFPRIANGKIDVKALPDPYPARADAERQTEPLDDIATQVARIWADTLGIGIAEVIRQGDFNLLGGDSISLLAMLASVSRELVRDAGTDFVGASEKVIGNPTLDQVVEMVHELNGPTRSAEHRAG</sequence>
<evidence type="ECO:0000256" key="1">
    <source>
        <dbReference type="ARBA" id="ARBA00001957"/>
    </source>
</evidence>